<comment type="pathway">
    <text evidence="1 9">One-carbon metabolism; tetrahydrofolate interconversion.</text>
</comment>
<evidence type="ECO:0000256" key="5">
    <source>
        <dbReference type="ARBA" id="ARBA00022857"/>
    </source>
</evidence>
<keyword evidence="8 9" id="KW-0511">Multifunctional enzyme</keyword>
<dbReference type="PRINTS" id="PR00085">
    <property type="entry name" value="THFDHDRGNASE"/>
</dbReference>
<comment type="similarity">
    <text evidence="9">Belongs to the tetrahydrofolate dehydrogenase/cyclohydrolase family.</text>
</comment>
<keyword evidence="9" id="KW-0368">Histidine biosynthesis</keyword>
<dbReference type="GO" id="GO:0000105">
    <property type="term" value="P:L-histidine biosynthetic process"/>
    <property type="evidence" value="ECO:0007669"/>
    <property type="project" value="UniProtKB-KW"/>
</dbReference>
<keyword evidence="3 9" id="KW-0658">Purine biosynthesis</keyword>
<accession>A0A7G1G8C9</accession>
<feature type="domain" description="Tetrahydrofolate dehydrogenase/cyclohydrolase NAD(P)-binding" evidence="11">
    <location>
        <begin position="126"/>
        <end position="263"/>
    </location>
</feature>
<dbReference type="RefSeq" id="WP_190614039.1">
    <property type="nucleotide sequence ID" value="NZ_AP018712.1"/>
</dbReference>
<keyword evidence="13" id="KW-1185">Reference proteome</keyword>
<dbReference type="InterPro" id="IPR020631">
    <property type="entry name" value="THF_DH/CycHdrlase_NAD-bd_dom"/>
</dbReference>
<dbReference type="HAMAP" id="MF_01576">
    <property type="entry name" value="THF_DHG_CYH"/>
    <property type="match status" value="1"/>
</dbReference>
<evidence type="ECO:0000256" key="2">
    <source>
        <dbReference type="ARBA" id="ARBA00022563"/>
    </source>
</evidence>
<evidence type="ECO:0000256" key="8">
    <source>
        <dbReference type="ARBA" id="ARBA00023268"/>
    </source>
</evidence>
<protein>
    <recommendedName>
        <fullName evidence="9">Bifunctional protein FolD</fullName>
    </recommendedName>
    <domain>
        <recommendedName>
            <fullName evidence="9">Methylenetetrahydrofolate dehydrogenase</fullName>
            <ecNumber evidence="9">1.5.1.5</ecNumber>
        </recommendedName>
    </domain>
    <domain>
        <recommendedName>
            <fullName evidence="9">Methenyltetrahydrofolate cyclohydrolase</fullName>
            <ecNumber evidence="9">3.5.4.9</ecNumber>
        </recommendedName>
    </domain>
</protein>
<dbReference type="PANTHER" id="PTHR48099:SF5">
    <property type="entry name" value="C-1-TETRAHYDROFOLATE SYNTHASE, CYTOPLASMIC"/>
    <property type="match status" value="1"/>
</dbReference>
<feature type="domain" description="Tetrahydrofolate dehydrogenase/cyclohydrolase catalytic" evidence="10">
    <location>
        <begin position="8"/>
        <end position="107"/>
    </location>
</feature>
<dbReference type="GO" id="GO:0005829">
    <property type="term" value="C:cytosol"/>
    <property type="evidence" value="ECO:0007669"/>
    <property type="project" value="TreeGrafter"/>
</dbReference>
<feature type="binding site" evidence="9">
    <location>
        <begin position="151"/>
        <end position="153"/>
    </location>
    <ligand>
        <name>NADP(+)</name>
        <dbReference type="ChEBI" id="CHEBI:58349"/>
    </ligand>
</feature>
<comment type="caution">
    <text evidence="9">Lacks conserved residue(s) required for the propagation of feature annotation.</text>
</comment>
<evidence type="ECO:0000256" key="3">
    <source>
        <dbReference type="ARBA" id="ARBA00022755"/>
    </source>
</evidence>
<proteinExistence type="inferred from homology"/>
<dbReference type="CDD" id="cd01080">
    <property type="entry name" value="NAD_bind_m-THF_DH_Cyclohyd"/>
    <property type="match status" value="1"/>
</dbReference>
<gene>
    <name evidence="12" type="primary">folD_1</name>
    <name evidence="9" type="synonym">folD</name>
    <name evidence="12" type="ORF">OSSY52_16250</name>
</gene>
<dbReference type="InterPro" id="IPR020630">
    <property type="entry name" value="THF_DH/CycHdrlase_cat_dom"/>
</dbReference>
<keyword evidence="7 9" id="KW-0486">Methionine biosynthesis</keyword>
<keyword evidence="5 9" id="KW-0521">NADP</keyword>
<dbReference type="AlphaFoldDB" id="A0A7G1G8C9"/>
<keyword evidence="6 9" id="KW-0560">Oxidoreductase</keyword>
<dbReference type="InParanoid" id="A0A7G1G8C9"/>
<evidence type="ECO:0000256" key="7">
    <source>
        <dbReference type="ARBA" id="ARBA00023167"/>
    </source>
</evidence>
<dbReference type="GO" id="GO:0006164">
    <property type="term" value="P:purine nucleotide biosynthetic process"/>
    <property type="evidence" value="ECO:0007669"/>
    <property type="project" value="UniProtKB-KW"/>
</dbReference>
<dbReference type="InterPro" id="IPR046346">
    <property type="entry name" value="Aminoacid_DH-like_N_sf"/>
</dbReference>
<keyword evidence="2 9" id="KW-0554">One-carbon metabolism</keyword>
<evidence type="ECO:0000256" key="1">
    <source>
        <dbReference type="ARBA" id="ARBA00004777"/>
    </source>
</evidence>
<reference evidence="12 13" key="1">
    <citation type="submission" date="2018-06" db="EMBL/GenBank/DDBJ databases">
        <title>Genome sequencing of Oceanotoga sp. sy52.</title>
        <authorList>
            <person name="Mori K."/>
        </authorList>
    </citation>
    <scope>NUCLEOTIDE SEQUENCE [LARGE SCALE GENOMIC DNA]</scope>
    <source>
        <strain evidence="13">sy52</strain>
    </source>
</reference>
<evidence type="ECO:0000256" key="9">
    <source>
        <dbReference type="HAMAP-Rule" id="MF_01576"/>
    </source>
</evidence>
<dbReference type="GO" id="GO:0004477">
    <property type="term" value="F:methenyltetrahydrofolate cyclohydrolase activity"/>
    <property type="evidence" value="ECO:0007669"/>
    <property type="project" value="UniProtKB-UniRule"/>
</dbReference>
<evidence type="ECO:0000256" key="6">
    <source>
        <dbReference type="ARBA" id="ARBA00023002"/>
    </source>
</evidence>
<dbReference type="Proteomes" id="UP000516361">
    <property type="component" value="Chromosome"/>
</dbReference>
<dbReference type="EMBL" id="AP018712">
    <property type="protein sequence ID" value="BBE31484.1"/>
    <property type="molecule type" value="Genomic_DNA"/>
</dbReference>
<comment type="subunit">
    <text evidence="9">Homodimer.</text>
</comment>
<name>A0A7G1G8C9_9BACT</name>
<keyword evidence="4 9" id="KW-0378">Hydrolase</keyword>
<evidence type="ECO:0000313" key="12">
    <source>
        <dbReference type="EMBL" id="BBE31484.1"/>
    </source>
</evidence>
<dbReference type="UniPathway" id="UPA00193"/>
<evidence type="ECO:0000259" key="10">
    <source>
        <dbReference type="Pfam" id="PF00763"/>
    </source>
</evidence>
<dbReference type="PANTHER" id="PTHR48099">
    <property type="entry name" value="C-1-TETRAHYDROFOLATE SYNTHASE, CYTOPLASMIC-RELATED"/>
    <property type="match status" value="1"/>
</dbReference>
<dbReference type="Pfam" id="PF02882">
    <property type="entry name" value="THF_DHG_CYH_C"/>
    <property type="match status" value="1"/>
</dbReference>
<comment type="catalytic activity">
    <reaction evidence="9">
        <text>(6R)-5,10-methenyltetrahydrofolate + H2O = (6R)-10-formyltetrahydrofolate + H(+)</text>
        <dbReference type="Rhea" id="RHEA:23700"/>
        <dbReference type="ChEBI" id="CHEBI:15377"/>
        <dbReference type="ChEBI" id="CHEBI:15378"/>
        <dbReference type="ChEBI" id="CHEBI:57455"/>
        <dbReference type="ChEBI" id="CHEBI:195366"/>
        <dbReference type="EC" id="3.5.4.9"/>
    </reaction>
</comment>
<dbReference type="Gene3D" id="3.40.50.10860">
    <property type="entry name" value="Leucine Dehydrogenase, chain A, domain 1"/>
    <property type="match status" value="1"/>
</dbReference>
<dbReference type="KEGG" id="ocy:OSSY52_16250"/>
<dbReference type="Pfam" id="PF00763">
    <property type="entry name" value="THF_DHG_CYH"/>
    <property type="match status" value="1"/>
</dbReference>
<dbReference type="FunCoup" id="A0A7G1G8C9">
    <property type="interactions" value="317"/>
</dbReference>
<evidence type="ECO:0000313" key="13">
    <source>
        <dbReference type="Proteomes" id="UP000516361"/>
    </source>
</evidence>
<dbReference type="Gene3D" id="3.40.50.720">
    <property type="entry name" value="NAD(P)-binding Rossmann-like Domain"/>
    <property type="match status" value="1"/>
</dbReference>
<dbReference type="InterPro" id="IPR036291">
    <property type="entry name" value="NAD(P)-bd_dom_sf"/>
</dbReference>
<dbReference type="GO" id="GO:0004488">
    <property type="term" value="F:methylenetetrahydrofolate dehydrogenase (NADP+) activity"/>
    <property type="evidence" value="ECO:0007669"/>
    <property type="project" value="UniProtKB-UniRule"/>
</dbReference>
<keyword evidence="9" id="KW-0028">Amino-acid biosynthesis</keyword>
<dbReference type="GO" id="GO:0009086">
    <property type="term" value="P:methionine biosynthetic process"/>
    <property type="evidence" value="ECO:0007669"/>
    <property type="project" value="UniProtKB-KW"/>
</dbReference>
<dbReference type="SUPFAM" id="SSF53223">
    <property type="entry name" value="Aminoacid dehydrogenase-like, N-terminal domain"/>
    <property type="match status" value="1"/>
</dbReference>
<evidence type="ECO:0000256" key="4">
    <source>
        <dbReference type="ARBA" id="ARBA00022801"/>
    </source>
</evidence>
<feature type="binding site" evidence="9">
    <location>
        <position position="219"/>
    </location>
    <ligand>
        <name>NADP(+)</name>
        <dbReference type="ChEBI" id="CHEBI:58349"/>
    </ligand>
</feature>
<comment type="function">
    <text evidence="9">Catalyzes the oxidation of 5,10-methylenetetrahydrofolate to 5,10-methenyltetrahydrofolate and then the hydrolysis of 5,10-methenyltetrahydrofolate to 10-formyltetrahydrofolate.</text>
</comment>
<dbReference type="InterPro" id="IPR000672">
    <property type="entry name" value="THF_DH/CycHdrlase"/>
</dbReference>
<evidence type="ECO:0000259" key="11">
    <source>
        <dbReference type="Pfam" id="PF02882"/>
    </source>
</evidence>
<dbReference type="GO" id="GO:0035999">
    <property type="term" value="P:tetrahydrofolate interconversion"/>
    <property type="evidence" value="ECO:0007669"/>
    <property type="project" value="UniProtKB-UniRule"/>
</dbReference>
<dbReference type="EC" id="1.5.1.5" evidence="9"/>
<comment type="catalytic activity">
    <reaction evidence="9">
        <text>(6R)-5,10-methylene-5,6,7,8-tetrahydrofolate + NADP(+) = (6R)-5,10-methenyltetrahydrofolate + NADPH</text>
        <dbReference type="Rhea" id="RHEA:22812"/>
        <dbReference type="ChEBI" id="CHEBI:15636"/>
        <dbReference type="ChEBI" id="CHEBI:57455"/>
        <dbReference type="ChEBI" id="CHEBI:57783"/>
        <dbReference type="ChEBI" id="CHEBI:58349"/>
        <dbReference type="EC" id="1.5.1.5"/>
    </reaction>
</comment>
<organism evidence="12 13">
    <name type="scientific">Tepiditoga spiralis</name>
    <dbReference type="NCBI Taxonomy" id="2108365"/>
    <lineage>
        <taxon>Bacteria</taxon>
        <taxon>Thermotogati</taxon>
        <taxon>Thermotogota</taxon>
        <taxon>Thermotogae</taxon>
        <taxon>Petrotogales</taxon>
        <taxon>Petrotogaceae</taxon>
        <taxon>Tepiditoga</taxon>
    </lineage>
</organism>
<sequence length="269" mass="29867">MKIDVLPVIEKIKKEIKEHREKLNRKPKLISITDDYTGATKAYLKSQKRIAKEYDVDFEIIETENLIETIKKYNEDKNVDGIFVARPTKTIKFIEVAKILNPAKDVEGVTPYNMGMNFYGVEEFVPCTAESAVKILEQTEELKSKKVAVIGRSITVGKPLAIMLENYGRDCTVNILNSKTKNMQEITKNSDIVIVAIGKANYVNMDFLKEGTTVIDVGINVVDGKLTGDVSKEVEKYCSVTPVPGGVGSVTSAILMRNVFRAAIKGGKI</sequence>
<dbReference type="EC" id="3.5.4.9" evidence="9"/>
<dbReference type="SUPFAM" id="SSF51735">
    <property type="entry name" value="NAD(P)-binding Rossmann-fold domains"/>
    <property type="match status" value="1"/>
</dbReference>